<dbReference type="KEGG" id="dpo:26532600"/>
<proteinExistence type="predicted"/>
<dbReference type="Proteomes" id="UP000001819">
    <property type="component" value="Chromosome X"/>
</dbReference>
<name>A0A6I8VHL9_DROPS</name>
<evidence type="ECO:0000313" key="1">
    <source>
        <dbReference type="Proteomes" id="UP000001819"/>
    </source>
</evidence>
<dbReference type="RefSeq" id="XP_015041317.2">
    <property type="nucleotide sequence ID" value="XM_015185831.2"/>
</dbReference>
<gene>
    <name evidence="2" type="primary">LOC26532600</name>
</gene>
<organism evidence="1 2">
    <name type="scientific">Drosophila pseudoobscura pseudoobscura</name>
    <name type="common">Fruit fly</name>
    <dbReference type="NCBI Taxonomy" id="46245"/>
    <lineage>
        <taxon>Eukaryota</taxon>
        <taxon>Metazoa</taxon>
        <taxon>Ecdysozoa</taxon>
        <taxon>Arthropoda</taxon>
        <taxon>Hexapoda</taxon>
        <taxon>Insecta</taxon>
        <taxon>Pterygota</taxon>
        <taxon>Neoptera</taxon>
        <taxon>Endopterygota</taxon>
        <taxon>Diptera</taxon>
        <taxon>Brachycera</taxon>
        <taxon>Muscomorpha</taxon>
        <taxon>Ephydroidea</taxon>
        <taxon>Drosophilidae</taxon>
        <taxon>Drosophila</taxon>
        <taxon>Sophophora</taxon>
    </lineage>
</organism>
<dbReference type="InParanoid" id="A0A6I8VHL9"/>
<accession>A0A6I8VHL9</accession>
<keyword evidence="1" id="KW-1185">Reference proteome</keyword>
<evidence type="ECO:0000313" key="2">
    <source>
        <dbReference type="RefSeq" id="XP_015041317.2"/>
    </source>
</evidence>
<reference evidence="2" key="1">
    <citation type="submission" date="2025-08" db="UniProtKB">
        <authorList>
            <consortium name="RefSeq"/>
        </authorList>
    </citation>
    <scope>IDENTIFICATION</scope>
    <source>
        <strain evidence="2">MV-25-SWS-2005</strain>
        <tissue evidence="2">Whole body</tissue>
    </source>
</reference>
<dbReference type="ExpressionAtlas" id="A0A6I8VHL9">
    <property type="expression patterns" value="baseline"/>
</dbReference>
<sequence length="157" mass="16770">MLENGSAPARGKCVSAAGPIGSPISGDNRSHYYQLPMMLAREGDALPKGREKSTAGKERARAKVVAQLSLSLSLCLSLHHVPSGITATEHETIRLGTRKNSPLNEEARRLRVGTPLSLPVPSPPFSLTSNSAAASCLRQTATEPARFSQPFIYHLEA</sequence>
<dbReference type="AlphaFoldDB" id="A0A6I8VHL9"/>
<protein>
    <submittedName>
        <fullName evidence="2">Uncharacterized protein</fullName>
    </submittedName>
</protein>